<dbReference type="InterPro" id="IPR031304">
    <property type="entry name" value="SLT_2"/>
</dbReference>
<dbReference type="AlphaFoldDB" id="A0A1L6TEN2"/>
<dbReference type="Proteomes" id="UP000029558">
    <property type="component" value="Chromosome"/>
</dbReference>
<evidence type="ECO:0000313" key="2">
    <source>
        <dbReference type="Proteomes" id="UP000029558"/>
    </source>
</evidence>
<dbReference type="InterPro" id="IPR011757">
    <property type="entry name" value="Lytic_transglycosylase_MltB"/>
</dbReference>
<accession>A0A1L6TEN2</accession>
<dbReference type="InterPro" id="IPR043426">
    <property type="entry name" value="MltB-like"/>
</dbReference>
<dbReference type="PANTHER" id="PTHR30163:SF9">
    <property type="entry name" value="MEMBRANE-BOUND LYTIC MUREIN TRANSGLYCOSYLASE B"/>
    <property type="match status" value="1"/>
</dbReference>
<dbReference type="Gene3D" id="1.10.530.10">
    <property type="match status" value="1"/>
</dbReference>
<dbReference type="GO" id="GO:0008933">
    <property type="term" value="F:peptidoglycan lytic transglycosylase activity"/>
    <property type="evidence" value="ECO:0007669"/>
    <property type="project" value="TreeGrafter"/>
</dbReference>
<sequence>MRRSYWLGLLIFLNGFFITTHAASNTLAVSASTNSKSAEYIQRADVKSYINDLVKQYGFSKAQLERWFHHAKANQRALEILQRPAEKVWTWQQYRSWLVSTKRAKEGAEFWQSNRQTLRRAERMYGVPPQVILAIIGVESSYGKNVGGFPTFNVLTTLAFDYKRRSEFFKRELTEFLLLMRDQKMNPMQVQGSYAGALGLPQFMPSSYRYYAVDFSGDGHKNLFSNDADVIGSIGNYFKRHGWQGNQPIAVKAKISGDQFNAIIKMGIEPKYTVTELAKFGIESQEKVDPSLKAALIELDGKNGPEYWLAFQDFYAITRYNHSQKYAMAVYDLSQDIAHYRRLALKESHSKGS</sequence>
<dbReference type="Pfam" id="PF13406">
    <property type="entry name" value="SLT_2"/>
    <property type="match status" value="1"/>
</dbReference>
<dbReference type="SUPFAM" id="SSF53955">
    <property type="entry name" value="Lysozyme-like"/>
    <property type="match status" value="1"/>
</dbReference>
<dbReference type="FunFam" id="1.10.8.350:FF:000001">
    <property type="entry name" value="Lytic murein transglycosylase B"/>
    <property type="match status" value="1"/>
</dbReference>
<name>A0A1L6TEN2_PISSA</name>
<reference evidence="1 2" key="1">
    <citation type="journal article" date="2014" name="Genome Announc.">
        <title>Comparative Genome Analysis of Two Isolates of the Fish Pathogen Piscirickettsia salmonis from Different Hosts Reveals Major Differences in Virulence-Associated Secretion Systems.</title>
        <authorList>
            <person name="Bohle H."/>
            <person name="Henriquez P."/>
            <person name="Grothusen H."/>
            <person name="Navas E."/>
            <person name="Sandoval A."/>
            <person name="Bustamante F."/>
            <person name="Bustos P."/>
            <person name="Mancilla M."/>
        </authorList>
    </citation>
    <scope>NUCLEOTIDE SEQUENCE [LARGE SCALE GENOMIC DNA]</scope>
    <source>
        <strain evidence="2">B1-32597</strain>
    </source>
</reference>
<proteinExistence type="predicted"/>
<protein>
    <submittedName>
        <fullName evidence="1">Lytic transglycosylase MltB</fullName>
    </submittedName>
</protein>
<evidence type="ECO:0000313" key="1">
    <source>
        <dbReference type="EMBL" id="ALB23951.1"/>
    </source>
</evidence>
<dbReference type="PANTHER" id="PTHR30163">
    <property type="entry name" value="MEMBRANE-BOUND LYTIC MUREIN TRANSGLYCOSYLASE B"/>
    <property type="match status" value="1"/>
</dbReference>
<dbReference type="OrthoDB" id="9772911at2"/>
<dbReference type="EMBL" id="CP012508">
    <property type="protein sequence ID" value="ALB23951.1"/>
    <property type="molecule type" value="Genomic_DNA"/>
</dbReference>
<dbReference type="NCBIfam" id="TIGR02282">
    <property type="entry name" value="MltB"/>
    <property type="match status" value="1"/>
</dbReference>
<organism evidence="1 2">
    <name type="scientific">Piscirickettsia salmonis</name>
    <dbReference type="NCBI Taxonomy" id="1238"/>
    <lineage>
        <taxon>Bacteria</taxon>
        <taxon>Pseudomonadati</taxon>
        <taxon>Pseudomonadota</taxon>
        <taxon>Gammaproteobacteria</taxon>
        <taxon>Thiotrichales</taxon>
        <taxon>Piscirickettsiaceae</taxon>
        <taxon>Piscirickettsia</taxon>
    </lineage>
</organism>
<dbReference type="GO" id="GO:0009253">
    <property type="term" value="P:peptidoglycan catabolic process"/>
    <property type="evidence" value="ECO:0007669"/>
    <property type="project" value="TreeGrafter"/>
</dbReference>
<dbReference type="InterPro" id="IPR023346">
    <property type="entry name" value="Lysozyme-like_dom_sf"/>
</dbReference>
<dbReference type="RefSeq" id="WP_017376957.1">
    <property type="nucleotide sequence ID" value="NZ_CP012508.1"/>
</dbReference>
<gene>
    <name evidence="1" type="primary">mltB</name>
    <name evidence="1" type="ORF">KU39_2775</name>
</gene>
<dbReference type="Gene3D" id="1.10.8.350">
    <property type="entry name" value="Bacterial muramidase"/>
    <property type="match status" value="1"/>
</dbReference>
<dbReference type="CDD" id="cd13399">
    <property type="entry name" value="Slt35-like"/>
    <property type="match status" value="1"/>
</dbReference>